<dbReference type="AlphaFoldDB" id="A0ABD3I9E2"/>
<protein>
    <recommendedName>
        <fullName evidence="4">F-box/kelch-repeat protein</fullName>
    </recommendedName>
</protein>
<dbReference type="Gene3D" id="2.120.10.80">
    <property type="entry name" value="Kelch-type beta propeller"/>
    <property type="match status" value="1"/>
</dbReference>
<keyword evidence="3" id="KW-1185">Reference proteome</keyword>
<evidence type="ECO:0000256" key="1">
    <source>
        <dbReference type="ARBA" id="ARBA00022737"/>
    </source>
</evidence>
<reference evidence="2 3" key="1">
    <citation type="submission" date="2024-09" db="EMBL/GenBank/DDBJ databases">
        <title>Chromosome-scale assembly of Riccia sorocarpa.</title>
        <authorList>
            <person name="Paukszto L."/>
        </authorList>
    </citation>
    <scope>NUCLEOTIDE SEQUENCE [LARGE SCALE GENOMIC DNA]</scope>
    <source>
        <strain evidence="2">LP-2024</strain>
        <tissue evidence="2">Aerial parts of the thallus</tissue>
    </source>
</reference>
<dbReference type="SUPFAM" id="SSF117281">
    <property type="entry name" value="Kelch motif"/>
    <property type="match status" value="1"/>
</dbReference>
<dbReference type="GO" id="GO:0005634">
    <property type="term" value="C:nucleus"/>
    <property type="evidence" value="ECO:0007669"/>
    <property type="project" value="UniProtKB-ARBA"/>
</dbReference>
<dbReference type="InterPro" id="IPR015915">
    <property type="entry name" value="Kelch-typ_b-propeller"/>
</dbReference>
<dbReference type="Proteomes" id="UP001633002">
    <property type="component" value="Unassembled WGS sequence"/>
</dbReference>
<dbReference type="PANTHER" id="PTHR46122:SF1">
    <property type="entry name" value="F-BOX DOMAIN-CONTAINING PROTEIN"/>
    <property type="match status" value="1"/>
</dbReference>
<gene>
    <name evidence="2" type="ORF">R1sor_017359</name>
</gene>
<dbReference type="InterPro" id="IPR052439">
    <property type="entry name" value="F-box/Kelch-repeat"/>
</dbReference>
<comment type="caution">
    <text evidence="2">The sequence shown here is derived from an EMBL/GenBank/DDBJ whole genome shotgun (WGS) entry which is preliminary data.</text>
</comment>
<dbReference type="PANTHER" id="PTHR46122">
    <property type="entry name" value="GALACTOSE OXIDASE/KELCH REPEAT PROTEIN-RELATED"/>
    <property type="match status" value="1"/>
</dbReference>
<keyword evidence="1" id="KW-0677">Repeat</keyword>
<evidence type="ECO:0008006" key="4">
    <source>
        <dbReference type="Google" id="ProtNLM"/>
    </source>
</evidence>
<dbReference type="Pfam" id="PF01344">
    <property type="entry name" value="Kelch_1"/>
    <property type="match status" value="2"/>
</dbReference>
<dbReference type="SMART" id="SM00612">
    <property type="entry name" value="Kelch"/>
    <property type="match status" value="2"/>
</dbReference>
<organism evidence="2 3">
    <name type="scientific">Riccia sorocarpa</name>
    <dbReference type="NCBI Taxonomy" id="122646"/>
    <lineage>
        <taxon>Eukaryota</taxon>
        <taxon>Viridiplantae</taxon>
        <taxon>Streptophyta</taxon>
        <taxon>Embryophyta</taxon>
        <taxon>Marchantiophyta</taxon>
        <taxon>Marchantiopsida</taxon>
        <taxon>Marchantiidae</taxon>
        <taxon>Marchantiales</taxon>
        <taxon>Ricciaceae</taxon>
        <taxon>Riccia</taxon>
    </lineage>
</organism>
<accession>A0ABD3I9E2</accession>
<evidence type="ECO:0000313" key="3">
    <source>
        <dbReference type="Proteomes" id="UP001633002"/>
    </source>
</evidence>
<proteinExistence type="predicted"/>
<dbReference type="EMBL" id="JBJQOH010000001">
    <property type="protein sequence ID" value="KAL3699337.1"/>
    <property type="molecule type" value="Genomic_DNA"/>
</dbReference>
<sequence>MCRKLVAPVPVSSYFRTRNQQHCVLEDWVFILGMNADKKWRAYRPAMDDWLVLPPCPGDYTFHACDKESIIAGLNLLVVGQDGNGCVVWRFDTITTKWSTTPRMNTDRCLFGSASFEQCAYVAGGSCNGKLLKSVERYNPETDSWELLPDLHTGRKSCSGFVMDGKFHVIGGQENGGKKITSGESFDTVTKTWTLIEDMWPASFVTSSVATPPFVAVVNNQLYAINVKENMLMLYDKRRNYWNYLEKIPHRAENTYGWGLDFKAVGDELFVIGGVRDPGLYMQAIHAYNRKSEGNQRWRFVTDSPLPIGGFIGKLAIHHL</sequence>
<name>A0ABD3I9E2_9MARC</name>
<dbReference type="InterPro" id="IPR006652">
    <property type="entry name" value="Kelch_1"/>
</dbReference>
<evidence type="ECO:0000313" key="2">
    <source>
        <dbReference type="EMBL" id="KAL3699337.1"/>
    </source>
</evidence>